<dbReference type="Gene3D" id="3.30.40.10">
    <property type="entry name" value="Zinc/RING finger domain, C3HC4 (zinc finger)"/>
    <property type="match status" value="1"/>
</dbReference>
<evidence type="ECO:0000313" key="9">
    <source>
        <dbReference type="EMBL" id="KNE02124.1"/>
    </source>
</evidence>
<dbReference type="GO" id="GO:0016579">
    <property type="term" value="P:protein deubiquitination"/>
    <property type="evidence" value="ECO:0007669"/>
    <property type="project" value="InterPro"/>
</dbReference>
<feature type="compositionally biased region" description="Basic and acidic residues" evidence="6">
    <location>
        <begin position="20"/>
        <end position="30"/>
    </location>
</feature>
<dbReference type="GO" id="GO:0006508">
    <property type="term" value="P:proteolysis"/>
    <property type="evidence" value="ECO:0007669"/>
    <property type="project" value="UniProtKB-KW"/>
</dbReference>
<evidence type="ECO:0000256" key="2">
    <source>
        <dbReference type="ARBA" id="ARBA00022771"/>
    </source>
</evidence>
<dbReference type="InterPro" id="IPR050164">
    <property type="entry name" value="Peptidase_C19"/>
</dbReference>
<proteinExistence type="inferred from homology"/>
<feature type="domain" description="USP" evidence="7">
    <location>
        <begin position="219"/>
        <end position="549"/>
    </location>
</feature>
<sequence>MPASPASAAVANGTSNGRKSALDEAQKDAKLAQNISQLGSQLQQRTPPPDNWRHIQPCSHLTKVLETNAHDTVMATYKQAVAILVAVNPLLEPRLTFKKKDGLPLQLKTLSDLKHKVLRCSDCHLANFHQVFFCLQCPHVGCYDTHAREHAEAQNHMFAIDSQNGLLFCFSCRDYINHSALNEIRLAVASVDEIQPKSDNATVSQNYKKPPQVAIQGLKGIVNLGATCFMSCVLQTLLHNPLVRNHFFNNDLHFFNCPSSQYYLDDAQIDSSRACITCLVDAIFKQVYCASSSEGFGITTLLQTAWYKNQLLAGFSEQDAHEFWQFLLNEFHADHEKVLQRAHLDVPSPENCSCITHSVFSGELESSVSCGSCGFVRRTIDPLVDLSLEVNDLNLKSNTLYDCLDQFTHNEALDAKSKCQSCGTESKSFRSLRIKKLPPVLSIQLKRFKHNYANDTASKIEVKVETPLYLNMTRYVSDFDGDPDDIDSGRIFELFAVVTHIGSVNTGHYVAFIKNSIGQWFKFDDSAVSHASHQEVQATNAYLLFYIAHYT</sequence>
<keyword evidence="5" id="KW-0788">Thiol protease</keyword>
<dbReference type="Pfam" id="PF00443">
    <property type="entry name" value="UCH"/>
    <property type="match status" value="1"/>
</dbReference>
<dbReference type="GO" id="GO:0004843">
    <property type="term" value="F:cysteine-type deubiquitinase activity"/>
    <property type="evidence" value="ECO:0007669"/>
    <property type="project" value="UniProtKB-UniRule"/>
</dbReference>
<dbReference type="PROSITE" id="PS50271">
    <property type="entry name" value="ZF_UBP"/>
    <property type="match status" value="1"/>
</dbReference>
<keyword evidence="2 4" id="KW-0863">Zinc-finger</keyword>
<dbReference type="InterPro" id="IPR001394">
    <property type="entry name" value="Peptidase_C19_UCH"/>
</dbReference>
<dbReference type="VEuPathDB" id="FungiDB:CJI97_003879"/>
<keyword evidence="5" id="KW-0378">Hydrolase</keyword>
<dbReference type="SMART" id="SM00290">
    <property type="entry name" value="ZnF_UBP"/>
    <property type="match status" value="1"/>
</dbReference>
<dbReference type="GO" id="GO:0005829">
    <property type="term" value="C:cytosol"/>
    <property type="evidence" value="ECO:0007669"/>
    <property type="project" value="TreeGrafter"/>
</dbReference>
<accession>A0A0L0P732</accession>
<keyword evidence="1" id="KW-0479">Metal-binding</keyword>
<dbReference type="AlphaFoldDB" id="A0A0L0P732"/>
<dbReference type="GO" id="GO:0008270">
    <property type="term" value="F:zinc ion binding"/>
    <property type="evidence" value="ECO:0007669"/>
    <property type="project" value="UniProtKB-KW"/>
</dbReference>
<dbReference type="PANTHER" id="PTHR24006:SF937">
    <property type="entry name" value="UBIQUITIN CARBOXYL-TERMINAL HYDROLASE"/>
    <property type="match status" value="1"/>
</dbReference>
<dbReference type="PANTHER" id="PTHR24006">
    <property type="entry name" value="UBIQUITIN CARBOXYL-TERMINAL HYDROLASE"/>
    <property type="match status" value="1"/>
</dbReference>
<evidence type="ECO:0000259" key="8">
    <source>
        <dbReference type="PROSITE" id="PS50271"/>
    </source>
</evidence>
<organism evidence="9 10">
    <name type="scientific">Candidozyma auris</name>
    <name type="common">Yeast</name>
    <name type="synonym">Candida auris</name>
    <dbReference type="NCBI Taxonomy" id="498019"/>
    <lineage>
        <taxon>Eukaryota</taxon>
        <taxon>Fungi</taxon>
        <taxon>Dikarya</taxon>
        <taxon>Ascomycota</taxon>
        <taxon>Saccharomycotina</taxon>
        <taxon>Pichiomycetes</taxon>
        <taxon>Metschnikowiaceae</taxon>
        <taxon>Candidozyma</taxon>
    </lineage>
</organism>
<dbReference type="VEuPathDB" id="FungiDB:B9J08_003807"/>
<evidence type="ECO:0000256" key="5">
    <source>
        <dbReference type="RuleBase" id="RU366025"/>
    </source>
</evidence>
<evidence type="ECO:0000256" key="6">
    <source>
        <dbReference type="SAM" id="MobiDB-lite"/>
    </source>
</evidence>
<protein>
    <recommendedName>
        <fullName evidence="5">Ubiquitin carboxyl-terminal hydrolase</fullName>
        <ecNumber evidence="5">3.4.19.12</ecNumber>
    </recommendedName>
</protein>
<dbReference type="PROSITE" id="PS50235">
    <property type="entry name" value="USP_3"/>
    <property type="match status" value="1"/>
</dbReference>
<comment type="caution">
    <text evidence="9">The sequence shown here is derived from an EMBL/GenBank/DDBJ whole genome shotgun (WGS) entry which is preliminary data.</text>
</comment>
<feature type="domain" description="UBP-type" evidence="8">
    <location>
        <begin position="101"/>
        <end position="195"/>
    </location>
</feature>
<evidence type="ECO:0000313" key="10">
    <source>
        <dbReference type="Proteomes" id="UP000037122"/>
    </source>
</evidence>
<evidence type="ECO:0000259" key="7">
    <source>
        <dbReference type="PROSITE" id="PS50235"/>
    </source>
</evidence>
<dbReference type="InterPro" id="IPR028889">
    <property type="entry name" value="USP"/>
</dbReference>
<dbReference type="VEuPathDB" id="FungiDB:CJJ09_000301"/>
<dbReference type="Pfam" id="PF02148">
    <property type="entry name" value="zf-UBP"/>
    <property type="match status" value="1"/>
</dbReference>
<dbReference type="GO" id="GO:0005634">
    <property type="term" value="C:nucleus"/>
    <property type="evidence" value="ECO:0007669"/>
    <property type="project" value="TreeGrafter"/>
</dbReference>
<gene>
    <name evidence="9" type="ORF">QG37_00808</name>
</gene>
<dbReference type="PROSITE" id="PS00973">
    <property type="entry name" value="USP_2"/>
    <property type="match status" value="1"/>
</dbReference>
<dbReference type="Gene3D" id="3.90.70.10">
    <property type="entry name" value="Cysteine proteinases"/>
    <property type="match status" value="1"/>
</dbReference>
<dbReference type="InterPro" id="IPR018200">
    <property type="entry name" value="USP_CS"/>
</dbReference>
<dbReference type="InterPro" id="IPR013083">
    <property type="entry name" value="Znf_RING/FYVE/PHD"/>
</dbReference>
<dbReference type="InterPro" id="IPR001607">
    <property type="entry name" value="Znf_UBP"/>
</dbReference>
<dbReference type="EMBL" id="LGST01000006">
    <property type="protein sequence ID" value="KNE02124.1"/>
    <property type="molecule type" value="Genomic_DNA"/>
</dbReference>
<reference evidence="10" key="1">
    <citation type="journal article" date="2015" name="BMC Genomics">
        <title>Draft genome of a commonly misdiagnosed multidrug resistant pathogen Candida auris.</title>
        <authorList>
            <person name="Chatterjee S."/>
            <person name="Alampalli S.V."/>
            <person name="Nageshan R.K."/>
            <person name="Chettiar S.T."/>
            <person name="Joshi S."/>
            <person name="Tatu U.S."/>
        </authorList>
    </citation>
    <scope>NUCLEOTIDE SEQUENCE [LARGE SCALE GENOMIC DNA]</scope>
    <source>
        <strain evidence="10">6684</strain>
    </source>
</reference>
<comment type="similarity">
    <text evidence="5">Belongs to the peptidase C19 family.</text>
</comment>
<evidence type="ECO:0000256" key="1">
    <source>
        <dbReference type="ARBA" id="ARBA00022723"/>
    </source>
</evidence>
<keyword evidence="5" id="KW-0833">Ubl conjugation pathway</keyword>
<dbReference type="PROSITE" id="PS00972">
    <property type="entry name" value="USP_1"/>
    <property type="match status" value="1"/>
</dbReference>
<evidence type="ECO:0000256" key="3">
    <source>
        <dbReference type="ARBA" id="ARBA00022833"/>
    </source>
</evidence>
<dbReference type="SUPFAM" id="SSF57850">
    <property type="entry name" value="RING/U-box"/>
    <property type="match status" value="1"/>
</dbReference>
<comment type="catalytic activity">
    <reaction evidence="5">
        <text>Thiol-dependent hydrolysis of ester, thioester, amide, peptide and isopeptide bonds formed by the C-terminal Gly of ubiquitin (a 76-residue protein attached to proteins as an intracellular targeting signal).</text>
        <dbReference type="EC" id="3.4.19.12"/>
    </reaction>
</comment>
<dbReference type="VEuPathDB" id="FungiDB:QG37_00808"/>
<dbReference type="EC" id="3.4.19.12" evidence="5"/>
<keyword evidence="3" id="KW-0862">Zinc</keyword>
<keyword evidence="5" id="KW-0645">Protease</keyword>
<evidence type="ECO:0000256" key="4">
    <source>
        <dbReference type="PROSITE-ProRule" id="PRU00502"/>
    </source>
</evidence>
<dbReference type="InterPro" id="IPR038765">
    <property type="entry name" value="Papain-like_cys_pep_sf"/>
</dbReference>
<dbReference type="Proteomes" id="UP000037122">
    <property type="component" value="Unassembled WGS sequence"/>
</dbReference>
<dbReference type="VEuPathDB" id="FungiDB:CJI96_0002338"/>
<name>A0A0L0P732_CANAR</name>
<feature type="region of interest" description="Disordered" evidence="6">
    <location>
        <begin position="1"/>
        <end position="30"/>
    </location>
</feature>
<dbReference type="SUPFAM" id="SSF54001">
    <property type="entry name" value="Cysteine proteinases"/>
    <property type="match status" value="1"/>
</dbReference>
<dbReference type="VEuPathDB" id="FungiDB:CJJ07_002617"/>